<proteinExistence type="predicted"/>
<dbReference type="InterPro" id="IPR044824">
    <property type="entry name" value="MAIN-like"/>
</dbReference>
<name>A0A6P5EHV5_ANACO</name>
<reference evidence="3" key="2">
    <citation type="submission" date="2025-08" db="UniProtKB">
        <authorList>
            <consortium name="RefSeq"/>
        </authorList>
    </citation>
    <scope>IDENTIFICATION</scope>
    <source>
        <tissue evidence="3">Leaf</tissue>
    </source>
</reference>
<organism evidence="2 3">
    <name type="scientific">Ananas comosus</name>
    <name type="common">Pineapple</name>
    <name type="synonym">Ananas ananas</name>
    <dbReference type="NCBI Taxonomy" id="4615"/>
    <lineage>
        <taxon>Eukaryota</taxon>
        <taxon>Viridiplantae</taxon>
        <taxon>Streptophyta</taxon>
        <taxon>Embryophyta</taxon>
        <taxon>Tracheophyta</taxon>
        <taxon>Spermatophyta</taxon>
        <taxon>Magnoliopsida</taxon>
        <taxon>Liliopsida</taxon>
        <taxon>Poales</taxon>
        <taxon>Bromeliaceae</taxon>
        <taxon>Bromelioideae</taxon>
        <taxon>Ananas</taxon>
    </lineage>
</organism>
<dbReference type="PANTHER" id="PTHR46033:SF80">
    <property type="entry name" value="PROTEIN MAIN-LIKE 2-LIKE"/>
    <property type="match status" value="1"/>
</dbReference>
<dbReference type="Proteomes" id="UP000515123">
    <property type="component" value="Unplaced"/>
</dbReference>
<dbReference type="Pfam" id="PF10536">
    <property type="entry name" value="PMD"/>
    <property type="match status" value="1"/>
</dbReference>
<feature type="domain" description="Aminotransferase-like plant mobile" evidence="1">
    <location>
        <begin position="94"/>
        <end position="490"/>
    </location>
</feature>
<evidence type="ECO:0000313" key="3">
    <source>
        <dbReference type="RefSeq" id="XP_020081133.1"/>
    </source>
</evidence>
<accession>A0A6P5EHV5</accession>
<sequence length="637" mass="73071">MLKEWAIFKQKQLFGRFGVDYYAPDGDGNVILLPPLGPPKERDTLQSLGYKILNDHPGWCGMSRVFGDSIEVEGLIEWGNYIISHYTTQLRRAGILGGIIASRGKYSKNINIIKALVELWCSETNTFHLPYGEVGISLWEIRELSGLPIIGDMYDEYIPPNSELYNKNNYPNCVRELFDVYQWLMARSSTKRVRYDLWVNFFYTSCKKLSRSKFRNISNTELAPSYTEDTTRAAYISLWLCNFVMPSGLDHFIRPETFIMASKLALGEKVSLAPAILCAIHAGLSFMSDHPEGLAHPGPQFPVNFLYAWIGLHFEQTYSRKVISDNIKNIAGLRSPPQMIFFMDAAASPFNAKRARIHLRSSAHFVWGPLPYFYSFVNDGWLYDAKLAPGECKYPREVYEYIISIRQSVLPLRLGNKLHTQPYNPHRFARQFGFDQSFPESIKVPKLANHLGTLAGCWNHFLRYGTSTNYFIPKKDRIGKPTLHYARWWSNSVHSSFKHGVGYLLAVDDPRKKKKGVAIVGKDSDFEERLNSSNVRDERVLNIPEPKGKELDLFPEYDHIQADLSDDSPQREVLGLSFPIHEDKKSEEVLITGSPTGGKMHLQDPLTKSKACDVDRQEVQKIHAWMFQLKWLVENFW</sequence>
<reference evidence="2" key="1">
    <citation type="journal article" date="2015" name="Nat. Genet.">
        <title>The pineapple genome and the evolution of CAM photosynthesis.</title>
        <authorList>
            <person name="Ming R."/>
            <person name="VanBuren R."/>
            <person name="Wai C.M."/>
            <person name="Tang H."/>
            <person name="Schatz M.C."/>
            <person name="Bowers J.E."/>
            <person name="Lyons E."/>
            <person name="Wang M.L."/>
            <person name="Chen J."/>
            <person name="Biggers E."/>
            <person name="Zhang J."/>
            <person name="Huang L."/>
            <person name="Zhang L."/>
            <person name="Miao W."/>
            <person name="Zhang J."/>
            <person name="Ye Z."/>
            <person name="Miao C."/>
            <person name="Lin Z."/>
            <person name="Wang H."/>
            <person name="Zhou H."/>
            <person name="Yim W.C."/>
            <person name="Priest H.D."/>
            <person name="Zheng C."/>
            <person name="Woodhouse M."/>
            <person name="Edger P.P."/>
            <person name="Guyot R."/>
            <person name="Guo H.B."/>
            <person name="Guo H."/>
            <person name="Zheng G."/>
            <person name="Singh R."/>
            <person name="Sharma A."/>
            <person name="Min X."/>
            <person name="Zheng Y."/>
            <person name="Lee H."/>
            <person name="Gurtowski J."/>
            <person name="Sedlazeck F.J."/>
            <person name="Harkess A."/>
            <person name="McKain M.R."/>
            <person name="Liao Z."/>
            <person name="Fang J."/>
            <person name="Liu J."/>
            <person name="Zhang X."/>
            <person name="Zhang Q."/>
            <person name="Hu W."/>
            <person name="Qin Y."/>
            <person name="Wang K."/>
            <person name="Chen L.Y."/>
            <person name="Shirley N."/>
            <person name="Lin Y.R."/>
            <person name="Liu L.Y."/>
            <person name="Hernandez A.G."/>
            <person name="Wright C.L."/>
            <person name="Bulone V."/>
            <person name="Tuskan G.A."/>
            <person name="Heath K."/>
            <person name="Zee F."/>
            <person name="Moore P.H."/>
            <person name="Sunkar R."/>
            <person name="Leebens-Mack J.H."/>
            <person name="Mockler T."/>
            <person name="Bennetzen J.L."/>
            <person name="Freeling M."/>
            <person name="Sankoff D."/>
            <person name="Paterson A.H."/>
            <person name="Zhu X."/>
            <person name="Yang X."/>
            <person name="Smith J.A."/>
            <person name="Cushman J.C."/>
            <person name="Paull R.E."/>
            <person name="Yu Q."/>
        </authorList>
    </citation>
    <scope>NUCLEOTIDE SEQUENCE [LARGE SCALE GENOMIC DNA]</scope>
    <source>
        <strain evidence="2">cv. F153</strain>
    </source>
</reference>
<dbReference type="AlphaFoldDB" id="A0A6P5EHV5"/>
<evidence type="ECO:0000259" key="1">
    <source>
        <dbReference type="Pfam" id="PF10536"/>
    </source>
</evidence>
<keyword evidence="2" id="KW-1185">Reference proteome</keyword>
<gene>
    <name evidence="3" type="primary">LOC109704767</name>
</gene>
<evidence type="ECO:0000313" key="2">
    <source>
        <dbReference type="Proteomes" id="UP000515123"/>
    </source>
</evidence>
<dbReference type="PANTHER" id="PTHR46033">
    <property type="entry name" value="PROTEIN MAIN-LIKE 2"/>
    <property type="match status" value="1"/>
</dbReference>
<dbReference type="GeneID" id="109704767"/>
<dbReference type="InterPro" id="IPR019557">
    <property type="entry name" value="AminoTfrase-like_pln_mobile"/>
</dbReference>
<dbReference type="GO" id="GO:0010073">
    <property type="term" value="P:meristem maintenance"/>
    <property type="evidence" value="ECO:0007669"/>
    <property type="project" value="InterPro"/>
</dbReference>
<dbReference type="OrthoDB" id="694455at2759"/>
<protein>
    <submittedName>
        <fullName evidence="3">Uncharacterized protein LOC109704767</fullName>
    </submittedName>
</protein>
<dbReference type="RefSeq" id="XP_020081133.1">
    <property type="nucleotide sequence ID" value="XM_020225544.1"/>
</dbReference>